<dbReference type="Gene3D" id="3.40.50.1820">
    <property type="entry name" value="alpha/beta hydrolase"/>
    <property type="match status" value="1"/>
</dbReference>
<dbReference type="SUPFAM" id="SSF53474">
    <property type="entry name" value="alpha/beta-Hydrolases"/>
    <property type="match status" value="1"/>
</dbReference>
<dbReference type="GO" id="GO:0016787">
    <property type="term" value="F:hydrolase activity"/>
    <property type="evidence" value="ECO:0007669"/>
    <property type="project" value="UniProtKB-KW"/>
</dbReference>
<accession>I1D701</accession>
<dbReference type="Pfam" id="PF01738">
    <property type="entry name" value="DLH"/>
    <property type="match status" value="1"/>
</dbReference>
<feature type="domain" description="Dienelactone hydrolase" evidence="1">
    <location>
        <begin position="39"/>
        <end position="257"/>
    </location>
</feature>
<evidence type="ECO:0000313" key="2">
    <source>
        <dbReference type="EMBL" id="EIF00726.1"/>
    </source>
</evidence>
<gene>
    <name evidence="2" type="ORF">SacglDRAFT_03880</name>
</gene>
<dbReference type="InterPro" id="IPR002925">
    <property type="entry name" value="Dienelactn_hydro"/>
</dbReference>
<dbReference type="EMBL" id="CM001484">
    <property type="protein sequence ID" value="EIF00726.1"/>
    <property type="molecule type" value="Genomic_DNA"/>
</dbReference>
<dbReference type="InterPro" id="IPR029058">
    <property type="entry name" value="AB_hydrolase_fold"/>
</dbReference>
<proteinExistence type="predicted"/>
<dbReference type="HOGENOM" id="CLU_054590_7_3_11"/>
<dbReference type="Proteomes" id="UP000005087">
    <property type="component" value="Chromosome"/>
</dbReference>
<reference evidence="2 3" key="1">
    <citation type="submission" date="2011-09" db="EMBL/GenBank/DDBJ databases">
        <authorList>
            <consortium name="US DOE Joint Genome Institute (JGI-PGF)"/>
            <person name="Lucas S."/>
            <person name="Han J."/>
            <person name="Lapidus A."/>
            <person name="Cheng J.-F."/>
            <person name="Goodwin L."/>
            <person name="Pitluck S."/>
            <person name="Peters L."/>
            <person name="Land M.L."/>
            <person name="Hauser L."/>
            <person name="Brambilla E."/>
            <person name="Klenk H.-P."/>
            <person name="Woyke T.J."/>
        </authorList>
    </citation>
    <scope>NUCLEOTIDE SEQUENCE [LARGE SCALE GENOMIC DNA]</scope>
    <source>
        <strain evidence="2 3">K62</strain>
    </source>
</reference>
<reference evidence="3" key="2">
    <citation type="submission" date="2012-01" db="EMBL/GenBank/DDBJ databases">
        <title>Noncontiguous Finished sequence of chromosome of Saccharomonospora glauca K62.</title>
        <authorList>
            <consortium name="US DOE Joint Genome Institute"/>
            <person name="Lucas S."/>
            <person name="Han J."/>
            <person name="Lapidus A."/>
            <person name="Cheng J.-F."/>
            <person name="Goodwin L."/>
            <person name="Pitluck S."/>
            <person name="Peters L."/>
            <person name="Mikhailova N."/>
            <person name="Held B."/>
            <person name="Detter J.C."/>
            <person name="Han C."/>
            <person name="Tapia R."/>
            <person name="Land M."/>
            <person name="Hauser L."/>
            <person name="Kyrpides N."/>
            <person name="Ivanova N."/>
            <person name="Pagani I."/>
            <person name="Brambilla E.-M."/>
            <person name="Klenk H.-P."/>
            <person name="Woyke T."/>
        </authorList>
    </citation>
    <scope>NUCLEOTIDE SEQUENCE [LARGE SCALE GENOMIC DNA]</scope>
    <source>
        <strain evidence="3">K62</strain>
    </source>
</reference>
<sequence>MRSARVLARPSAHDDDHFVVATRYENITVEEKESEEQTFRAFVAVPDPTPAPAVVLLQEVFGVNDNMRELARRLAESGFLTVVPDMFWRLRPGFESGDESGLSEGMELAARLDLDLAVVDMTATLAHVLARPECSGRVGAVGFCLGGTLSYLFAASARVGGRGLDSAVSYYGSGVHDHLDLVRSVECPMLFHYGDHDPYISGAQIAAVEAAVANRPDIAVHRYDAGHAFSNFDAPSFHDPDAADLAWGRTMAFLDDILT</sequence>
<evidence type="ECO:0000259" key="1">
    <source>
        <dbReference type="Pfam" id="PF01738"/>
    </source>
</evidence>
<evidence type="ECO:0000313" key="3">
    <source>
        <dbReference type="Proteomes" id="UP000005087"/>
    </source>
</evidence>
<dbReference type="AlphaFoldDB" id="I1D701"/>
<dbReference type="eggNOG" id="COG0412">
    <property type="taxonomic scope" value="Bacteria"/>
</dbReference>
<keyword evidence="2" id="KW-0378">Hydrolase</keyword>
<protein>
    <submittedName>
        <fullName evidence="2">Dienelactone hydrolase-like enzyme</fullName>
    </submittedName>
</protein>
<dbReference type="PANTHER" id="PTHR46623:SF6">
    <property type="entry name" value="ALPHA_BETA-HYDROLASES SUPERFAMILY PROTEIN"/>
    <property type="match status" value="1"/>
</dbReference>
<dbReference type="PANTHER" id="PTHR46623">
    <property type="entry name" value="CARBOXYMETHYLENEBUTENOLIDASE-RELATED"/>
    <property type="match status" value="1"/>
</dbReference>
<name>I1D701_9PSEU</name>
<organism evidence="2 3">
    <name type="scientific">Saccharomonospora glauca K62</name>
    <dbReference type="NCBI Taxonomy" id="928724"/>
    <lineage>
        <taxon>Bacteria</taxon>
        <taxon>Bacillati</taxon>
        <taxon>Actinomycetota</taxon>
        <taxon>Actinomycetes</taxon>
        <taxon>Pseudonocardiales</taxon>
        <taxon>Pseudonocardiaceae</taxon>
        <taxon>Saccharomonospora</taxon>
    </lineage>
</organism>
<dbReference type="InterPro" id="IPR051049">
    <property type="entry name" value="Dienelactone_hydrolase-like"/>
</dbReference>
<keyword evidence="3" id="KW-1185">Reference proteome</keyword>
<dbReference type="STRING" id="928724.SacglDRAFT_03880"/>